<protein>
    <submittedName>
        <fullName evidence="2">EAL domain-containing protein</fullName>
    </submittedName>
</protein>
<dbReference type="PANTHER" id="PTHR33121">
    <property type="entry name" value="CYCLIC DI-GMP PHOSPHODIESTERASE PDEF"/>
    <property type="match status" value="1"/>
</dbReference>
<comment type="caution">
    <text evidence="2">The sequence shown here is derived from an EMBL/GenBank/DDBJ whole genome shotgun (WGS) entry which is preliminary data.</text>
</comment>
<evidence type="ECO:0000313" key="3">
    <source>
        <dbReference type="Proteomes" id="UP000287447"/>
    </source>
</evidence>
<dbReference type="SMART" id="SM00052">
    <property type="entry name" value="EAL"/>
    <property type="match status" value="1"/>
</dbReference>
<dbReference type="CDD" id="cd01948">
    <property type="entry name" value="EAL"/>
    <property type="match status" value="1"/>
</dbReference>
<sequence>MPCSLCGGSAETLNPRVAVYPPENHTADRLLEILTSLERPFGHQEYGALLFPTELIRRHNSRLVEELSTPQLTDTIAVDITGDAPTPSEVRRTRSFGSLLDEIQGEWLVDLLNENGLYCLAQPIVDRDGSVFGHEMLMRGKGEGGAVITPYRMLRAASTPELRAKLDRAARIAAVHSGSGISTESNVFINFLPSSVYDPQFCLETTFSAARAAKIDPSRLVFEVVETDKISDFDHLAAIIARYREEGFAIALDDFGTGFNNIETVIRLRPEYIKLDKLLVTDSIHDKLKTQFIHDLASVAQMNGIKTIAEGIEDQETLDHVLNLGVDFFQGYHLGRPG</sequence>
<dbReference type="AlphaFoldDB" id="A0A3S3UNS1"/>
<feature type="domain" description="EAL" evidence="1">
    <location>
        <begin position="101"/>
        <end position="338"/>
    </location>
</feature>
<evidence type="ECO:0000313" key="2">
    <source>
        <dbReference type="EMBL" id="RVU36332.1"/>
    </source>
</evidence>
<dbReference type="Gene3D" id="3.20.20.450">
    <property type="entry name" value="EAL domain"/>
    <property type="match status" value="1"/>
</dbReference>
<dbReference type="Proteomes" id="UP000287447">
    <property type="component" value="Unassembled WGS sequence"/>
</dbReference>
<organism evidence="2 3">
    <name type="scientific">Hwanghaeella grinnelliae</name>
    <dbReference type="NCBI Taxonomy" id="2500179"/>
    <lineage>
        <taxon>Bacteria</taxon>
        <taxon>Pseudomonadati</taxon>
        <taxon>Pseudomonadota</taxon>
        <taxon>Alphaproteobacteria</taxon>
        <taxon>Rhodospirillales</taxon>
        <taxon>Rhodospirillaceae</taxon>
        <taxon>Hwanghaeella</taxon>
    </lineage>
</organism>
<evidence type="ECO:0000259" key="1">
    <source>
        <dbReference type="PROSITE" id="PS50883"/>
    </source>
</evidence>
<dbReference type="OrthoDB" id="7251575at2"/>
<dbReference type="InterPro" id="IPR050706">
    <property type="entry name" value="Cyclic-di-GMP_PDE-like"/>
</dbReference>
<dbReference type="InterPro" id="IPR001633">
    <property type="entry name" value="EAL_dom"/>
</dbReference>
<dbReference type="InterPro" id="IPR035919">
    <property type="entry name" value="EAL_sf"/>
</dbReference>
<keyword evidence="3" id="KW-1185">Reference proteome</keyword>
<dbReference type="PROSITE" id="PS50883">
    <property type="entry name" value="EAL"/>
    <property type="match status" value="1"/>
</dbReference>
<name>A0A3S3UNS1_9PROT</name>
<gene>
    <name evidence="2" type="ORF">EOI86_14060</name>
</gene>
<accession>A0A3S3UNS1</accession>
<reference evidence="3" key="1">
    <citation type="submission" date="2019-01" db="EMBL/GenBank/DDBJ databases">
        <title>Gri0909 isolated from a small marine red alga.</title>
        <authorList>
            <person name="Kim J."/>
            <person name="Jeong S.E."/>
            <person name="Jeon C.O."/>
        </authorList>
    </citation>
    <scope>NUCLEOTIDE SEQUENCE [LARGE SCALE GENOMIC DNA]</scope>
    <source>
        <strain evidence="3">Gri0909</strain>
    </source>
</reference>
<dbReference type="RefSeq" id="WP_127765808.1">
    <property type="nucleotide sequence ID" value="NZ_SADE01000002.1"/>
</dbReference>
<proteinExistence type="predicted"/>
<dbReference type="EMBL" id="SADE01000002">
    <property type="protein sequence ID" value="RVU36332.1"/>
    <property type="molecule type" value="Genomic_DNA"/>
</dbReference>
<dbReference type="Pfam" id="PF00563">
    <property type="entry name" value="EAL"/>
    <property type="match status" value="1"/>
</dbReference>
<dbReference type="SUPFAM" id="SSF141868">
    <property type="entry name" value="EAL domain-like"/>
    <property type="match status" value="1"/>
</dbReference>
<dbReference type="PANTHER" id="PTHR33121:SF15">
    <property type="entry name" value="BLUE LIGHT- AND TEMPERATURE-REGULATED ANTIREPRESSOR BLUF"/>
    <property type="match status" value="1"/>
</dbReference>
<dbReference type="GO" id="GO:0071111">
    <property type="term" value="F:cyclic-guanylate-specific phosphodiesterase activity"/>
    <property type="evidence" value="ECO:0007669"/>
    <property type="project" value="InterPro"/>
</dbReference>